<feature type="domain" description="Immunoglobulin" evidence="3">
    <location>
        <begin position="21"/>
        <end position="125"/>
    </location>
</feature>
<keyword evidence="1" id="KW-0812">Transmembrane</keyword>
<evidence type="ECO:0000313" key="4">
    <source>
        <dbReference type="EMBL" id="KAK2907179.1"/>
    </source>
</evidence>
<dbReference type="InterPro" id="IPR036179">
    <property type="entry name" value="Ig-like_dom_sf"/>
</dbReference>
<keyword evidence="2" id="KW-0732">Signal</keyword>
<evidence type="ECO:0000256" key="1">
    <source>
        <dbReference type="SAM" id="Phobius"/>
    </source>
</evidence>
<dbReference type="SMART" id="SM00409">
    <property type="entry name" value="IG"/>
    <property type="match status" value="1"/>
</dbReference>
<feature type="chain" id="PRO_5041693405" description="Immunoglobulin domain-containing protein" evidence="2">
    <location>
        <begin position="21"/>
        <end position="176"/>
    </location>
</feature>
<dbReference type="SUPFAM" id="SSF48726">
    <property type="entry name" value="Immunoglobulin"/>
    <property type="match status" value="1"/>
</dbReference>
<proteinExistence type="predicted"/>
<dbReference type="Gene3D" id="2.60.40.10">
    <property type="entry name" value="Immunoglobulins"/>
    <property type="match status" value="1"/>
</dbReference>
<sequence>MLKILQRHLYLLAWCQVAEILTNQLTDLGQNVTINCSLDLKEVTWMVLNLPDPPVLILRSFSNPPATFYFNNSFKQKYSVQSKHNLFIKEVSMDELGVYYCTNIDRTAQFSNGTRLDQTTKITVPPQVCQNHTVVVQPTEPTLWQTVTVIFGLLSVVLVFALIAFLGVFKCFADRS</sequence>
<dbReference type="InterPro" id="IPR003599">
    <property type="entry name" value="Ig_sub"/>
</dbReference>
<keyword evidence="1" id="KW-1133">Transmembrane helix</keyword>
<dbReference type="EMBL" id="JAUYZG010000005">
    <property type="protein sequence ID" value="KAK2907179.1"/>
    <property type="molecule type" value="Genomic_DNA"/>
</dbReference>
<dbReference type="InterPro" id="IPR013783">
    <property type="entry name" value="Ig-like_fold"/>
</dbReference>
<feature type="transmembrane region" description="Helical" evidence="1">
    <location>
        <begin position="143"/>
        <end position="169"/>
    </location>
</feature>
<gene>
    <name evidence="4" type="ORF">Q8A67_006164</name>
</gene>
<accession>A0AA88TUF1</accession>
<protein>
    <recommendedName>
        <fullName evidence="3">Immunoglobulin domain-containing protein</fullName>
    </recommendedName>
</protein>
<dbReference type="Pfam" id="PF07686">
    <property type="entry name" value="V-set"/>
    <property type="match status" value="1"/>
</dbReference>
<evidence type="ECO:0000256" key="2">
    <source>
        <dbReference type="SAM" id="SignalP"/>
    </source>
</evidence>
<evidence type="ECO:0000313" key="5">
    <source>
        <dbReference type="Proteomes" id="UP001187343"/>
    </source>
</evidence>
<keyword evidence="1" id="KW-0472">Membrane</keyword>
<reference evidence="4" key="1">
    <citation type="submission" date="2023-08" db="EMBL/GenBank/DDBJ databases">
        <title>Chromosome-level Genome Assembly of mud carp (Cirrhinus molitorella).</title>
        <authorList>
            <person name="Liu H."/>
        </authorList>
    </citation>
    <scope>NUCLEOTIDE SEQUENCE</scope>
    <source>
        <strain evidence="4">Prfri</strain>
        <tissue evidence="4">Muscle</tissue>
    </source>
</reference>
<evidence type="ECO:0000259" key="3">
    <source>
        <dbReference type="SMART" id="SM00409"/>
    </source>
</evidence>
<keyword evidence="5" id="KW-1185">Reference proteome</keyword>
<dbReference type="AlphaFoldDB" id="A0AA88TUF1"/>
<feature type="signal peptide" evidence="2">
    <location>
        <begin position="1"/>
        <end position="20"/>
    </location>
</feature>
<dbReference type="Proteomes" id="UP001187343">
    <property type="component" value="Unassembled WGS sequence"/>
</dbReference>
<comment type="caution">
    <text evidence="4">The sequence shown here is derived from an EMBL/GenBank/DDBJ whole genome shotgun (WGS) entry which is preliminary data.</text>
</comment>
<organism evidence="4 5">
    <name type="scientific">Cirrhinus molitorella</name>
    <name type="common">mud carp</name>
    <dbReference type="NCBI Taxonomy" id="172907"/>
    <lineage>
        <taxon>Eukaryota</taxon>
        <taxon>Metazoa</taxon>
        <taxon>Chordata</taxon>
        <taxon>Craniata</taxon>
        <taxon>Vertebrata</taxon>
        <taxon>Euteleostomi</taxon>
        <taxon>Actinopterygii</taxon>
        <taxon>Neopterygii</taxon>
        <taxon>Teleostei</taxon>
        <taxon>Ostariophysi</taxon>
        <taxon>Cypriniformes</taxon>
        <taxon>Cyprinidae</taxon>
        <taxon>Labeoninae</taxon>
        <taxon>Labeonini</taxon>
        <taxon>Cirrhinus</taxon>
    </lineage>
</organism>
<dbReference type="InterPro" id="IPR013106">
    <property type="entry name" value="Ig_V-set"/>
</dbReference>
<name>A0AA88TUF1_9TELE</name>